<evidence type="ECO:0000259" key="1">
    <source>
        <dbReference type="Pfam" id="PF00753"/>
    </source>
</evidence>
<dbReference type="InterPro" id="IPR036866">
    <property type="entry name" value="RibonucZ/Hydroxyglut_hydro"/>
</dbReference>
<dbReference type="EMBL" id="JAENHN010000010">
    <property type="protein sequence ID" value="MBK1809959.1"/>
    <property type="molecule type" value="Genomic_DNA"/>
</dbReference>
<gene>
    <name evidence="2" type="ORF">JHL18_04795</name>
</gene>
<dbReference type="InterPro" id="IPR001279">
    <property type="entry name" value="Metallo-B-lactamas"/>
</dbReference>
<protein>
    <submittedName>
        <fullName evidence="2">MBL fold metallo-hydrolase</fullName>
    </submittedName>
</protein>
<feature type="domain" description="Metallo-beta-lactamase" evidence="1">
    <location>
        <begin position="1"/>
        <end position="76"/>
    </location>
</feature>
<accession>A0ABS1EKR4</accession>
<dbReference type="PANTHER" id="PTHR42951:SF17">
    <property type="entry name" value="METALLO-BETA-LACTAMASE DOMAIN-CONTAINING PROTEIN"/>
    <property type="match status" value="1"/>
</dbReference>
<dbReference type="InterPro" id="IPR050855">
    <property type="entry name" value="NDM-1-like"/>
</dbReference>
<dbReference type="Gene3D" id="3.60.15.10">
    <property type="entry name" value="Ribonuclease Z/Hydroxyacylglutathione hydrolase-like"/>
    <property type="match status" value="1"/>
</dbReference>
<sequence length="118" mass="13251">MIDAALPGQLQNIFEEIAKNGVSIDRINKIIITHHDIDHIGGLVSVVKNSKGDVEVLSHEGEKLYIEGDKMPIKMTPERLNSMPEDEKNETLERLKKLKVKVSRIIEDGEDLLYCGDS</sequence>
<comment type="caution">
    <text evidence="2">The sequence shown here is derived from an EMBL/GenBank/DDBJ whole genome shotgun (WGS) entry which is preliminary data.</text>
</comment>
<evidence type="ECO:0000313" key="3">
    <source>
        <dbReference type="Proteomes" id="UP000596739"/>
    </source>
</evidence>
<reference evidence="3" key="1">
    <citation type="submission" date="2021-01" db="EMBL/GenBank/DDBJ databases">
        <title>Genome public.</title>
        <authorList>
            <person name="Liu C."/>
            <person name="Sun Q."/>
        </authorList>
    </citation>
    <scope>NUCLEOTIDE SEQUENCE [LARGE SCALE GENOMIC DNA]</scope>
    <source>
        <strain evidence="3">YIM B02505</strain>
    </source>
</reference>
<keyword evidence="3" id="KW-1185">Reference proteome</keyword>
<name>A0ABS1EKR4_9CLOT</name>
<organism evidence="2 3">
    <name type="scientific">Clostridium yunnanense</name>
    <dbReference type="NCBI Taxonomy" id="2800325"/>
    <lineage>
        <taxon>Bacteria</taxon>
        <taxon>Bacillati</taxon>
        <taxon>Bacillota</taxon>
        <taxon>Clostridia</taxon>
        <taxon>Eubacteriales</taxon>
        <taxon>Clostridiaceae</taxon>
        <taxon>Clostridium</taxon>
    </lineage>
</organism>
<evidence type="ECO:0000313" key="2">
    <source>
        <dbReference type="EMBL" id="MBK1809959.1"/>
    </source>
</evidence>
<dbReference type="PANTHER" id="PTHR42951">
    <property type="entry name" value="METALLO-BETA-LACTAMASE DOMAIN-CONTAINING"/>
    <property type="match status" value="1"/>
</dbReference>
<proteinExistence type="predicted"/>
<dbReference type="SUPFAM" id="SSF56281">
    <property type="entry name" value="Metallo-hydrolase/oxidoreductase"/>
    <property type="match status" value="1"/>
</dbReference>
<dbReference type="Proteomes" id="UP000596739">
    <property type="component" value="Unassembled WGS sequence"/>
</dbReference>
<dbReference type="Pfam" id="PF00753">
    <property type="entry name" value="Lactamase_B"/>
    <property type="match status" value="1"/>
</dbReference>
<dbReference type="RefSeq" id="WP_200266658.1">
    <property type="nucleotide sequence ID" value="NZ_JAENHN010000010.1"/>
</dbReference>